<evidence type="ECO:0000313" key="1">
    <source>
        <dbReference type="EMBL" id="MFC0513127.1"/>
    </source>
</evidence>
<proteinExistence type="predicted"/>
<sequence>MNQLLEKIKSDLNDSLYELSRWEIGSDRLIQALKITDEAQMALNNLSESLQFTDETEEIHFFKQFKPELLACRIEEVMKYHIHRNVPIGTDESRLKYYEDELKARTSFFRMNSFHYQYFKSGLSDLDRIYFLSGARPLSVLVADLPESDNEFSTPMTFLFAKFIAYEHIQCHILEQIARIAHPELQQSKSNNQTFELSWTGDSVNMVELAYGIWLTGQLNNGNASLNQIVRWLESTLHISIGIIQRRFNEIERRKRLSVTKFIDQMKDAILKKIESGNS</sequence>
<dbReference type="RefSeq" id="WP_377021000.1">
    <property type="nucleotide sequence ID" value="NZ_JBHLTS010000004.1"/>
</dbReference>
<dbReference type="EMBL" id="JBHLTS010000004">
    <property type="protein sequence ID" value="MFC0513127.1"/>
    <property type="molecule type" value="Genomic_DNA"/>
</dbReference>
<accession>A0ABV6L098</accession>
<organism evidence="1 2">
    <name type="scientific">Mucilaginibacter angelicae</name>
    <dbReference type="NCBI Taxonomy" id="869718"/>
    <lineage>
        <taxon>Bacteria</taxon>
        <taxon>Pseudomonadati</taxon>
        <taxon>Bacteroidota</taxon>
        <taxon>Sphingobacteriia</taxon>
        <taxon>Sphingobacteriales</taxon>
        <taxon>Sphingobacteriaceae</taxon>
        <taxon>Mucilaginibacter</taxon>
    </lineage>
</organism>
<protein>
    <submittedName>
        <fullName evidence="1">RteC domain-containing protein</fullName>
    </submittedName>
</protein>
<evidence type="ECO:0000313" key="2">
    <source>
        <dbReference type="Proteomes" id="UP001589828"/>
    </source>
</evidence>
<dbReference type="Pfam" id="PF09357">
    <property type="entry name" value="RteC"/>
    <property type="match status" value="1"/>
</dbReference>
<reference evidence="1 2" key="1">
    <citation type="submission" date="2024-09" db="EMBL/GenBank/DDBJ databases">
        <authorList>
            <person name="Sun Q."/>
            <person name="Mori K."/>
        </authorList>
    </citation>
    <scope>NUCLEOTIDE SEQUENCE [LARGE SCALE GENOMIC DNA]</scope>
    <source>
        <strain evidence="1 2">NCAIM B.02415</strain>
    </source>
</reference>
<dbReference type="Proteomes" id="UP001589828">
    <property type="component" value="Unassembled WGS sequence"/>
</dbReference>
<comment type="caution">
    <text evidence="1">The sequence shown here is derived from an EMBL/GenBank/DDBJ whole genome shotgun (WGS) entry which is preliminary data.</text>
</comment>
<gene>
    <name evidence="1" type="ORF">ACFFGT_02910</name>
</gene>
<name>A0ABV6L098_9SPHI</name>
<dbReference type="InterPro" id="IPR018534">
    <property type="entry name" value="Tet_reg_excision_RteC"/>
</dbReference>
<keyword evidence="2" id="KW-1185">Reference proteome</keyword>